<gene>
    <name evidence="1" type="ORF">CCACVL1_05857</name>
</gene>
<dbReference type="Proteomes" id="UP000188268">
    <property type="component" value="Unassembled WGS sequence"/>
</dbReference>
<name>A0A1R3JIR7_COCAP</name>
<dbReference type="Gramene" id="OMO94739">
    <property type="protein sequence ID" value="OMO94739"/>
    <property type="gene ID" value="CCACVL1_05857"/>
</dbReference>
<proteinExistence type="predicted"/>
<evidence type="ECO:0000313" key="1">
    <source>
        <dbReference type="EMBL" id="OMO94739.1"/>
    </source>
</evidence>
<evidence type="ECO:0000313" key="2">
    <source>
        <dbReference type="Proteomes" id="UP000188268"/>
    </source>
</evidence>
<dbReference type="EMBL" id="AWWV01007787">
    <property type="protein sequence ID" value="OMO94739.1"/>
    <property type="molecule type" value="Genomic_DNA"/>
</dbReference>
<organism evidence="1 2">
    <name type="scientific">Corchorus capsularis</name>
    <name type="common">Jute</name>
    <dbReference type="NCBI Taxonomy" id="210143"/>
    <lineage>
        <taxon>Eukaryota</taxon>
        <taxon>Viridiplantae</taxon>
        <taxon>Streptophyta</taxon>
        <taxon>Embryophyta</taxon>
        <taxon>Tracheophyta</taxon>
        <taxon>Spermatophyta</taxon>
        <taxon>Magnoliopsida</taxon>
        <taxon>eudicotyledons</taxon>
        <taxon>Gunneridae</taxon>
        <taxon>Pentapetalae</taxon>
        <taxon>rosids</taxon>
        <taxon>malvids</taxon>
        <taxon>Malvales</taxon>
        <taxon>Malvaceae</taxon>
        <taxon>Grewioideae</taxon>
        <taxon>Apeibeae</taxon>
        <taxon>Corchorus</taxon>
    </lineage>
</organism>
<reference evidence="1 2" key="1">
    <citation type="submission" date="2013-09" db="EMBL/GenBank/DDBJ databases">
        <title>Corchorus capsularis genome sequencing.</title>
        <authorList>
            <person name="Alam M."/>
            <person name="Haque M.S."/>
            <person name="Islam M.S."/>
            <person name="Emdad E.M."/>
            <person name="Islam M.M."/>
            <person name="Ahmed B."/>
            <person name="Halim A."/>
            <person name="Hossen Q.M.M."/>
            <person name="Hossain M.Z."/>
            <person name="Ahmed R."/>
            <person name="Khan M.M."/>
            <person name="Islam R."/>
            <person name="Rashid M.M."/>
            <person name="Khan S.A."/>
            <person name="Rahman M.S."/>
            <person name="Alam M."/>
        </authorList>
    </citation>
    <scope>NUCLEOTIDE SEQUENCE [LARGE SCALE GENOMIC DNA]</scope>
    <source>
        <strain evidence="2">cv. CVL-1</strain>
        <tissue evidence="1">Whole seedling</tissue>
    </source>
</reference>
<keyword evidence="2" id="KW-1185">Reference proteome</keyword>
<sequence>MAVLTDLGATAVACTKVTAEWGIIYGTNFLLSFSFY</sequence>
<comment type="caution">
    <text evidence="1">The sequence shown here is derived from an EMBL/GenBank/DDBJ whole genome shotgun (WGS) entry which is preliminary data.</text>
</comment>
<protein>
    <submittedName>
        <fullName evidence="1">Uncharacterized protein</fullName>
    </submittedName>
</protein>
<accession>A0A1R3JIR7</accession>
<dbReference type="AlphaFoldDB" id="A0A1R3JIR7"/>